<feature type="transmembrane region" description="Helical" evidence="2">
    <location>
        <begin position="129"/>
        <end position="149"/>
    </location>
</feature>
<feature type="compositionally biased region" description="Polar residues" evidence="1">
    <location>
        <begin position="219"/>
        <end position="235"/>
    </location>
</feature>
<dbReference type="EMBL" id="SESI01000002">
    <property type="protein sequence ID" value="TQQ80789.1"/>
    <property type="molecule type" value="Genomic_DNA"/>
</dbReference>
<feature type="transmembrane region" description="Helical" evidence="2">
    <location>
        <begin position="91"/>
        <end position="109"/>
    </location>
</feature>
<dbReference type="RefSeq" id="WP_142443899.1">
    <property type="nucleotide sequence ID" value="NZ_SESI01000002.1"/>
</dbReference>
<evidence type="ECO:0000256" key="1">
    <source>
        <dbReference type="SAM" id="MobiDB-lite"/>
    </source>
</evidence>
<keyword evidence="5" id="KW-1185">Reference proteome</keyword>
<accession>A0A544QPF5</accession>
<sequence>MSEATDSNQLLHYYRQYIGDPDRTVDVYAGFGLFFLGLGLGIAGILVFLYSATLSGTAYGLRQVAIVSGAVGAPALLGGIVVLLPVDRRMLLVAASGSVICAAGIVRFVGVYPNDFNVSVGPDYAPQVVGIYSVGIVVVIAATAAALVAHQVERAAGTVATDSEADGDDADDKETVTDEQVRADIDGALDDAELSWGGVAKTETRTLNLDTSAIDDIDSSNMPDSGNETRTADGSVNDAVSQLKGLQGGEVETASGEGTDDQAAALRELREQQREDEAAAAAEGGIVDRIRGLF</sequence>
<protein>
    <submittedName>
        <fullName evidence="4">Permease</fullName>
    </submittedName>
</protein>
<dbReference type="OrthoDB" id="157486at2157"/>
<dbReference type="AlphaFoldDB" id="A0A544QPF5"/>
<proteinExistence type="predicted"/>
<evidence type="ECO:0000256" key="2">
    <source>
        <dbReference type="SAM" id="Phobius"/>
    </source>
</evidence>
<keyword evidence="2" id="KW-1133">Transmembrane helix</keyword>
<reference evidence="4 5" key="1">
    <citation type="submission" date="2019-02" db="EMBL/GenBank/DDBJ databases">
        <title>Halonotius sp. a new haloqrchaeon isolated from saline water.</title>
        <authorList>
            <person name="Duran-Viseras A."/>
            <person name="Sanchez-Porro C."/>
            <person name="Ventosa A."/>
        </authorList>
    </citation>
    <scope>NUCLEOTIDE SEQUENCE [LARGE SCALE GENOMIC DNA]</scope>
    <source>
        <strain evidence="4 5">F9-27</strain>
    </source>
</reference>
<gene>
    <name evidence="4" type="ORF">EWF95_09955</name>
</gene>
<comment type="caution">
    <text evidence="4">The sequence shown here is derived from an EMBL/GenBank/DDBJ whole genome shotgun (WGS) entry which is preliminary data.</text>
</comment>
<dbReference type="InterPro" id="IPR055563">
    <property type="entry name" value="CdpA_N"/>
</dbReference>
<feature type="region of interest" description="Disordered" evidence="1">
    <location>
        <begin position="159"/>
        <end position="179"/>
    </location>
</feature>
<keyword evidence="2" id="KW-0472">Membrane</keyword>
<feature type="transmembrane region" description="Helical" evidence="2">
    <location>
        <begin position="27"/>
        <end position="52"/>
    </location>
</feature>
<dbReference type="Pfam" id="PF23600">
    <property type="entry name" value="CdpA_N"/>
    <property type="match status" value="1"/>
</dbReference>
<feature type="domain" description="Cell division protein A N-terminal" evidence="3">
    <location>
        <begin position="8"/>
        <end position="155"/>
    </location>
</feature>
<name>A0A544QPF5_9EURY</name>
<organism evidence="4 5">
    <name type="scientific">Halonotius roseus</name>
    <dbReference type="NCBI Taxonomy" id="2511997"/>
    <lineage>
        <taxon>Archaea</taxon>
        <taxon>Methanobacteriati</taxon>
        <taxon>Methanobacteriota</taxon>
        <taxon>Stenosarchaea group</taxon>
        <taxon>Halobacteria</taxon>
        <taxon>Halobacteriales</taxon>
        <taxon>Haloferacaceae</taxon>
        <taxon>Halonotius</taxon>
    </lineage>
</organism>
<evidence type="ECO:0000313" key="4">
    <source>
        <dbReference type="EMBL" id="TQQ80789.1"/>
    </source>
</evidence>
<evidence type="ECO:0000259" key="3">
    <source>
        <dbReference type="Pfam" id="PF23600"/>
    </source>
</evidence>
<dbReference type="Proteomes" id="UP000315385">
    <property type="component" value="Unassembled WGS sequence"/>
</dbReference>
<keyword evidence="2" id="KW-0812">Transmembrane</keyword>
<evidence type="ECO:0000313" key="5">
    <source>
        <dbReference type="Proteomes" id="UP000315385"/>
    </source>
</evidence>
<feature type="transmembrane region" description="Helical" evidence="2">
    <location>
        <begin position="64"/>
        <end position="84"/>
    </location>
</feature>
<feature type="region of interest" description="Disordered" evidence="1">
    <location>
        <begin position="214"/>
        <end position="235"/>
    </location>
</feature>
<feature type="compositionally biased region" description="Acidic residues" evidence="1">
    <location>
        <begin position="163"/>
        <end position="172"/>
    </location>
</feature>